<keyword evidence="4" id="KW-0256">Endoplasmic reticulum</keyword>
<gene>
    <name evidence="12" type="ORF">NCGR_LOCUS59013</name>
</gene>
<evidence type="ECO:0000313" key="13">
    <source>
        <dbReference type="Proteomes" id="UP000604825"/>
    </source>
</evidence>
<feature type="region of interest" description="SAW" evidence="9">
    <location>
        <begin position="652"/>
        <end position="727"/>
    </location>
</feature>
<evidence type="ECO:0000256" key="8">
    <source>
        <dbReference type="ARBA" id="ARBA00023163"/>
    </source>
</evidence>
<evidence type="ECO:0000256" key="2">
    <source>
        <dbReference type="ARBA" id="ARBA00009436"/>
    </source>
</evidence>
<feature type="region of interest" description="Leucine repeat I (LRI)" evidence="9">
    <location>
        <begin position="380"/>
        <end position="440"/>
    </location>
</feature>
<evidence type="ECO:0000256" key="11">
    <source>
        <dbReference type="SAM" id="Phobius"/>
    </source>
</evidence>
<dbReference type="PANTHER" id="PTHR31636">
    <property type="entry name" value="OSJNBA0084A10.13 PROTEIN-RELATED"/>
    <property type="match status" value="1"/>
</dbReference>
<comment type="similarity">
    <text evidence="9">Belongs to the GRAS family.</text>
</comment>
<dbReference type="PROSITE" id="PS50985">
    <property type="entry name" value="GRAS"/>
    <property type="match status" value="1"/>
</dbReference>
<dbReference type="GO" id="GO:0005789">
    <property type="term" value="C:endoplasmic reticulum membrane"/>
    <property type="evidence" value="ECO:0007669"/>
    <property type="project" value="UniProtKB-SubCell"/>
</dbReference>
<keyword evidence="3 11" id="KW-0812">Transmembrane</keyword>
<feature type="region of interest" description="Disordered" evidence="10">
    <location>
        <begin position="1"/>
        <end position="25"/>
    </location>
</feature>
<keyword evidence="5 11" id="KW-1133">Transmembrane helix</keyword>
<accession>A0A811RY57</accession>
<evidence type="ECO:0000256" key="9">
    <source>
        <dbReference type="PROSITE-ProRule" id="PRU01191"/>
    </source>
</evidence>
<evidence type="ECO:0000256" key="4">
    <source>
        <dbReference type="ARBA" id="ARBA00022824"/>
    </source>
</evidence>
<feature type="region of interest" description="Disordered" evidence="10">
    <location>
        <begin position="363"/>
        <end position="383"/>
    </location>
</feature>
<name>A0A811RY57_9POAL</name>
<comment type="caution">
    <text evidence="12">The sequence shown here is derived from an EMBL/GenBank/DDBJ whole genome shotgun (WGS) entry which is preliminary data.</text>
</comment>
<reference evidence="12" key="1">
    <citation type="submission" date="2020-10" db="EMBL/GenBank/DDBJ databases">
        <authorList>
            <person name="Han B."/>
            <person name="Lu T."/>
            <person name="Zhao Q."/>
            <person name="Huang X."/>
            <person name="Zhao Y."/>
        </authorList>
    </citation>
    <scope>NUCLEOTIDE SEQUENCE</scope>
</reference>
<evidence type="ECO:0000256" key="6">
    <source>
        <dbReference type="ARBA" id="ARBA00023015"/>
    </source>
</evidence>
<dbReference type="Pfam" id="PF03514">
    <property type="entry name" value="GRAS"/>
    <property type="match status" value="2"/>
</dbReference>
<keyword evidence="13" id="KW-1185">Reference proteome</keyword>
<feature type="short sequence motif" description="VHIID" evidence="9">
    <location>
        <begin position="490"/>
        <end position="494"/>
    </location>
</feature>
<dbReference type="EMBL" id="CAJGYO010000017">
    <property type="protein sequence ID" value="CAD6334915.1"/>
    <property type="molecule type" value="Genomic_DNA"/>
</dbReference>
<evidence type="ECO:0000313" key="12">
    <source>
        <dbReference type="EMBL" id="CAD6334915.1"/>
    </source>
</evidence>
<evidence type="ECO:0000256" key="7">
    <source>
        <dbReference type="ARBA" id="ARBA00023136"/>
    </source>
</evidence>
<sequence length="735" mass="82504">MAKARSSAKQSRAQAQQSNGGGGHALSSKLARYLDPEASWDKDQLLDAVHWIRQAVGLICGLLWGAIPLVGAVWIALFLTISTGIIYWYYTYLLKIDEEEYGGHGALLQEGLFASFTLFLLVTSKSLQVSRPAAGAATSNSVYRPQQLTLYDQRLCDPSFFSQSTNESNMQFSGVVTIPGMYNVSSNLGQNHLQIVAGVSPDYQRVRPNNTLHHISQILIEDIDERVGSHEGEAALQAAEKAFHVILEQPLASTGRASRFGFPALQIRREVKDAKGFDKMVIHLDGDKLSICRLTTATAKKVPDKSKYAIFPYIQDLDTKEGWSKNYTITCKINHNDKLDSVLLRYGPDCFNETARLRDMAAKEASKNSPKGESKAIAQQKSQGTRQLKKEAVAADDRLLASELIKKMRQHSSRDGECCQRLAFYFVNGLEARLAGTGSQLFHKMLAKRISEDDVLKVYNFYLAVCPFNRASYTFANQTIMETSAGHSRVHIVDFGVCTGFQWPSLIQLFGEQGVPPRLRITGIEVPRPGFSPLENIERAGKLLADYANMYKVPFQYQGIYSRYEDIQIEDLNIEEDEVLIINCLYRMKNLGDETVAMDSARDRVLKIMRRMNPKVFIFGILNGSYSDPFFVTPRKLLEGGMLGREILNIIACEGADSIERPETYQQWQARCLKAGFEQLPVDPAIMKSALLMKKNIYHEDFVADEDNGWLLQGWKGRVLYALSKWKINESCADQ</sequence>
<evidence type="ECO:0000256" key="5">
    <source>
        <dbReference type="ARBA" id="ARBA00022989"/>
    </source>
</evidence>
<evidence type="ECO:0000256" key="1">
    <source>
        <dbReference type="ARBA" id="ARBA00004477"/>
    </source>
</evidence>
<feature type="compositionally biased region" description="Low complexity" evidence="10">
    <location>
        <begin position="1"/>
        <end position="18"/>
    </location>
</feature>
<feature type="transmembrane region" description="Helical" evidence="11">
    <location>
        <begin position="62"/>
        <end position="89"/>
    </location>
</feature>
<comment type="subcellular location">
    <subcellularLocation>
        <location evidence="1">Endoplasmic reticulum membrane</location>
        <topology evidence="1">Multi-pass membrane protein</topology>
    </subcellularLocation>
</comment>
<keyword evidence="8" id="KW-0804">Transcription</keyword>
<keyword evidence="6" id="KW-0805">Transcription regulation</keyword>
<feature type="compositionally biased region" description="Basic and acidic residues" evidence="10">
    <location>
        <begin position="363"/>
        <end position="374"/>
    </location>
</feature>
<evidence type="ECO:0008006" key="14">
    <source>
        <dbReference type="Google" id="ProtNLM"/>
    </source>
</evidence>
<dbReference type="Proteomes" id="UP000604825">
    <property type="component" value="Unassembled WGS sequence"/>
</dbReference>
<keyword evidence="7 11" id="KW-0472">Membrane</keyword>
<dbReference type="InterPro" id="IPR029008">
    <property type="entry name" value="EMC6-like"/>
</dbReference>
<dbReference type="InterPro" id="IPR005202">
    <property type="entry name" value="TF_GRAS"/>
</dbReference>
<dbReference type="Pfam" id="PF07019">
    <property type="entry name" value="EMC6"/>
    <property type="match status" value="1"/>
</dbReference>
<comment type="similarity">
    <text evidence="2">Belongs to the EMC6 family.</text>
</comment>
<comment type="caution">
    <text evidence="9">Lacks conserved residue(s) required for the propagation of feature annotation.</text>
</comment>
<dbReference type="AlphaFoldDB" id="A0A811RY57"/>
<dbReference type="OrthoDB" id="47276at2759"/>
<evidence type="ECO:0000256" key="3">
    <source>
        <dbReference type="ARBA" id="ARBA00022692"/>
    </source>
</evidence>
<feature type="region of interest" description="Leucine repeat II (LRII)" evidence="9">
    <location>
        <begin position="539"/>
        <end position="571"/>
    </location>
</feature>
<evidence type="ECO:0000256" key="10">
    <source>
        <dbReference type="SAM" id="MobiDB-lite"/>
    </source>
</evidence>
<proteinExistence type="inferred from homology"/>
<organism evidence="12 13">
    <name type="scientific">Miscanthus lutarioriparius</name>
    <dbReference type="NCBI Taxonomy" id="422564"/>
    <lineage>
        <taxon>Eukaryota</taxon>
        <taxon>Viridiplantae</taxon>
        <taxon>Streptophyta</taxon>
        <taxon>Embryophyta</taxon>
        <taxon>Tracheophyta</taxon>
        <taxon>Spermatophyta</taxon>
        <taxon>Magnoliopsida</taxon>
        <taxon>Liliopsida</taxon>
        <taxon>Poales</taxon>
        <taxon>Poaceae</taxon>
        <taxon>PACMAD clade</taxon>
        <taxon>Panicoideae</taxon>
        <taxon>Andropogonodae</taxon>
        <taxon>Andropogoneae</taxon>
        <taxon>Saccharinae</taxon>
        <taxon>Miscanthus</taxon>
    </lineage>
</organism>
<protein>
    <recommendedName>
        <fullName evidence="14">Scarecrow-like protein 9</fullName>
    </recommendedName>
</protein>